<dbReference type="PANTHER" id="PTHR34296">
    <property type="entry name" value="TRANSCRIPTIONAL ACTIVATOR PROTEIN MED"/>
    <property type="match status" value="1"/>
</dbReference>
<accession>A0A512H3C3</accession>
<feature type="domain" description="ABC transporter substrate-binding protein PnrA-like" evidence="7">
    <location>
        <begin position="56"/>
        <end position="334"/>
    </location>
</feature>
<evidence type="ECO:0000256" key="5">
    <source>
        <dbReference type="ARBA" id="ARBA00023136"/>
    </source>
</evidence>
<dbReference type="InterPro" id="IPR028082">
    <property type="entry name" value="Peripla_BP_I"/>
</dbReference>
<dbReference type="AlphaFoldDB" id="A0A512H3C3"/>
<dbReference type="OrthoDB" id="9784230at2"/>
<protein>
    <submittedName>
        <fullName evidence="8">Twin-arginine translocation pathway signal protein</fullName>
    </submittedName>
</protein>
<keyword evidence="6" id="KW-0449">Lipoprotein</keyword>
<name>A0A512H3C3_9PROT</name>
<dbReference type="GO" id="GO:0005886">
    <property type="term" value="C:plasma membrane"/>
    <property type="evidence" value="ECO:0007669"/>
    <property type="project" value="UniProtKB-SubCell"/>
</dbReference>
<evidence type="ECO:0000313" key="9">
    <source>
        <dbReference type="Proteomes" id="UP000321567"/>
    </source>
</evidence>
<evidence type="ECO:0000256" key="2">
    <source>
        <dbReference type="ARBA" id="ARBA00008610"/>
    </source>
</evidence>
<dbReference type="CDD" id="cd06354">
    <property type="entry name" value="PBP1_PrnA-like"/>
    <property type="match status" value="1"/>
</dbReference>
<sequence length="344" mass="36557">MEWDRRTFLALLGSLPAGLWFRGARADGVEPRGRSQNVVRPRIAVVYGRSEAGKFDKGFNQLAFAGLEAACAGADVVVREFEPVGPGEEASMIVQAATEADLVVTVGWGLHVAAKEASRLSPSTRFSVIDAVVEQPRFQSLVFRENEGAFLAGYLAAEISSTRTIGFVGALSTPVIERFRAGYRGGAFHADPTLTVRETYIGTTGEAYHDPFKGLLAAERLIEQGADILFAAAGRSGLGVYQAAADHGVFAIGVDANQNFLHPGTMLTSVVKRVDTAVQRAVGSLIAGTWREGVVSLGLKEEGMRLALDGYNHDLIGEANWAKVEALRTQLIAGAVKAPASVGE</sequence>
<keyword evidence="4" id="KW-0732">Signal</keyword>
<comment type="similarity">
    <text evidence="2">Belongs to the BMP lipoprotein family.</text>
</comment>
<dbReference type="RefSeq" id="WP_147162029.1">
    <property type="nucleotide sequence ID" value="NZ_BJZO01000002.1"/>
</dbReference>
<keyword evidence="5" id="KW-0472">Membrane</keyword>
<evidence type="ECO:0000256" key="3">
    <source>
        <dbReference type="ARBA" id="ARBA00022475"/>
    </source>
</evidence>
<evidence type="ECO:0000256" key="6">
    <source>
        <dbReference type="ARBA" id="ARBA00023288"/>
    </source>
</evidence>
<keyword evidence="3" id="KW-1003">Cell membrane</keyword>
<dbReference type="Proteomes" id="UP000321567">
    <property type="component" value="Unassembled WGS sequence"/>
</dbReference>
<dbReference type="InterPro" id="IPR050957">
    <property type="entry name" value="BMP_lipoprotein"/>
</dbReference>
<reference evidence="8 9" key="1">
    <citation type="submission" date="2019-07" db="EMBL/GenBank/DDBJ databases">
        <title>Whole genome shotgun sequence of Rhodospirillum oryzae NBRC 107573.</title>
        <authorList>
            <person name="Hosoyama A."/>
            <person name="Uohara A."/>
            <person name="Ohji S."/>
            <person name="Ichikawa N."/>
        </authorList>
    </citation>
    <scope>NUCLEOTIDE SEQUENCE [LARGE SCALE GENOMIC DNA]</scope>
    <source>
        <strain evidence="8 9">NBRC 107573</strain>
    </source>
</reference>
<proteinExistence type="inferred from homology"/>
<dbReference type="InterPro" id="IPR003760">
    <property type="entry name" value="PnrA-like"/>
</dbReference>
<evidence type="ECO:0000259" key="7">
    <source>
        <dbReference type="Pfam" id="PF02608"/>
    </source>
</evidence>
<comment type="caution">
    <text evidence="8">The sequence shown here is derived from an EMBL/GenBank/DDBJ whole genome shotgun (WGS) entry which is preliminary data.</text>
</comment>
<dbReference type="PANTHER" id="PTHR34296:SF2">
    <property type="entry name" value="ABC TRANSPORTER GUANOSINE-BINDING PROTEIN NUPN"/>
    <property type="match status" value="1"/>
</dbReference>
<comment type="subcellular location">
    <subcellularLocation>
        <location evidence="1">Cell membrane</location>
        <topology evidence="1">Lipid-anchor</topology>
    </subcellularLocation>
</comment>
<organism evidence="8 9">
    <name type="scientific">Pararhodospirillum oryzae</name>
    <dbReference type="NCBI Taxonomy" id="478448"/>
    <lineage>
        <taxon>Bacteria</taxon>
        <taxon>Pseudomonadati</taxon>
        <taxon>Pseudomonadota</taxon>
        <taxon>Alphaproteobacteria</taxon>
        <taxon>Rhodospirillales</taxon>
        <taxon>Rhodospirillaceae</taxon>
        <taxon>Pararhodospirillum</taxon>
    </lineage>
</organism>
<evidence type="ECO:0000256" key="4">
    <source>
        <dbReference type="ARBA" id="ARBA00022729"/>
    </source>
</evidence>
<evidence type="ECO:0000313" key="8">
    <source>
        <dbReference type="EMBL" id="GEO79954.1"/>
    </source>
</evidence>
<dbReference type="Gene3D" id="3.40.50.2300">
    <property type="match status" value="2"/>
</dbReference>
<dbReference type="EMBL" id="BJZO01000002">
    <property type="protein sequence ID" value="GEO79954.1"/>
    <property type="molecule type" value="Genomic_DNA"/>
</dbReference>
<gene>
    <name evidence="8" type="ORF">ROR02_00850</name>
</gene>
<dbReference type="Pfam" id="PF02608">
    <property type="entry name" value="Bmp"/>
    <property type="match status" value="1"/>
</dbReference>
<evidence type="ECO:0000256" key="1">
    <source>
        <dbReference type="ARBA" id="ARBA00004193"/>
    </source>
</evidence>
<keyword evidence="9" id="KW-1185">Reference proteome</keyword>
<dbReference type="SUPFAM" id="SSF53822">
    <property type="entry name" value="Periplasmic binding protein-like I"/>
    <property type="match status" value="1"/>
</dbReference>